<evidence type="ECO:0008006" key="4">
    <source>
        <dbReference type="Google" id="ProtNLM"/>
    </source>
</evidence>
<accession>A0A1J6IP27</accession>
<feature type="signal peptide" evidence="1">
    <location>
        <begin position="1"/>
        <end position="24"/>
    </location>
</feature>
<evidence type="ECO:0000313" key="3">
    <source>
        <dbReference type="Proteomes" id="UP000187609"/>
    </source>
</evidence>
<dbReference type="EMBL" id="MJEQ01037184">
    <property type="protein sequence ID" value="OIT06020.1"/>
    <property type="molecule type" value="Genomic_DNA"/>
</dbReference>
<feature type="chain" id="PRO_5012927440" description="Pectinesterase inhibitor domain-containing protein" evidence="1">
    <location>
        <begin position="25"/>
        <end position="139"/>
    </location>
</feature>
<gene>
    <name evidence="2" type="ORF">A4A49_28318</name>
</gene>
<proteinExistence type="predicted"/>
<name>A0A1J6IP27_NICAT</name>
<evidence type="ECO:0000313" key="2">
    <source>
        <dbReference type="EMBL" id="OIT06020.1"/>
    </source>
</evidence>
<protein>
    <recommendedName>
        <fullName evidence="4">Pectinesterase inhibitor domain-containing protein</fullName>
    </recommendedName>
</protein>
<keyword evidence="1" id="KW-0732">Signal</keyword>
<keyword evidence="3" id="KW-1185">Reference proteome</keyword>
<dbReference type="AlphaFoldDB" id="A0A1J6IP27"/>
<dbReference type="Gramene" id="OIT06020">
    <property type="protein sequence ID" value="OIT06020"/>
    <property type="gene ID" value="A4A49_28318"/>
</dbReference>
<dbReference type="SMR" id="A0A1J6IP27"/>
<reference evidence="2" key="1">
    <citation type="submission" date="2016-11" db="EMBL/GenBank/DDBJ databases">
        <title>The genome of Nicotiana attenuata.</title>
        <authorList>
            <person name="Xu S."/>
            <person name="Brockmoeller T."/>
            <person name="Gaquerel E."/>
            <person name="Navarro A."/>
            <person name="Kuhl H."/>
            <person name="Gase K."/>
            <person name="Ling Z."/>
            <person name="Zhou W."/>
            <person name="Kreitzer C."/>
            <person name="Stanke M."/>
            <person name="Tang H."/>
            <person name="Lyons E."/>
            <person name="Pandey P."/>
            <person name="Pandey S.P."/>
            <person name="Timmermann B."/>
            <person name="Baldwin I.T."/>
        </authorList>
    </citation>
    <scope>NUCLEOTIDE SEQUENCE [LARGE SCALE GENOMIC DNA]</scope>
    <source>
        <strain evidence="2">UT</strain>
    </source>
</reference>
<dbReference type="Proteomes" id="UP000187609">
    <property type="component" value="Unassembled WGS sequence"/>
</dbReference>
<sequence>MARLFGTICIIVIVFTFITEISLGEDDIEKALRLANDIAHKELFPNDYVECAINLLYQVSVYVEAAIKNYHKGQLKEVINQMNSAIYQIDNCADLLRGTLFMFGGPEDIAQLEELLKKVKKEAFSKLRSQRLGPALSPA</sequence>
<organism evidence="2 3">
    <name type="scientific">Nicotiana attenuata</name>
    <name type="common">Coyote tobacco</name>
    <dbReference type="NCBI Taxonomy" id="49451"/>
    <lineage>
        <taxon>Eukaryota</taxon>
        <taxon>Viridiplantae</taxon>
        <taxon>Streptophyta</taxon>
        <taxon>Embryophyta</taxon>
        <taxon>Tracheophyta</taxon>
        <taxon>Spermatophyta</taxon>
        <taxon>Magnoliopsida</taxon>
        <taxon>eudicotyledons</taxon>
        <taxon>Gunneridae</taxon>
        <taxon>Pentapetalae</taxon>
        <taxon>asterids</taxon>
        <taxon>lamiids</taxon>
        <taxon>Solanales</taxon>
        <taxon>Solanaceae</taxon>
        <taxon>Nicotianoideae</taxon>
        <taxon>Nicotianeae</taxon>
        <taxon>Nicotiana</taxon>
    </lineage>
</organism>
<evidence type="ECO:0000256" key="1">
    <source>
        <dbReference type="SAM" id="SignalP"/>
    </source>
</evidence>
<comment type="caution">
    <text evidence="2">The sequence shown here is derived from an EMBL/GenBank/DDBJ whole genome shotgun (WGS) entry which is preliminary data.</text>
</comment>